<accession>A0A4Y3NFR3</accession>
<evidence type="ECO:0000256" key="1">
    <source>
        <dbReference type="SAM" id="MobiDB-lite"/>
    </source>
</evidence>
<feature type="compositionally biased region" description="Basic and acidic residues" evidence="1">
    <location>
        <begin position="53"/>
        <end position="67"/>
    </location>
</feature>
<reference evidence="2 3" key="1">
    <citation type="submission" date="2019-06" db="EMBL/GenBank/DDBJ databases">
        <title>Whole genome shotgun sequence of Paenarthrobacter aurescens NBRC 12136.</title>
        <authorList>
            <person name="Hosoyama A."/>
            <person name="Uohara A."/>
            <person name="Ohji S."/>
            <person name="Ichikawa N."/>
        </authorList>
    </citation>
    <scope>NUCLEOTIDE SEQUENCE [LARGE SCALE GENOMIC DNA]</scope>
    <source>
        <strain evidence="2 3">NBRC 12136</strain>
    </source>
</reference>
<proteinExistence type="predicted"/>
<sequence length="67" mass="6977">MSEEPNHTEETPSKASAPEVPAAVEHDDGGAGTGDFTTEVDPTFIPDESGETPDGKRAREHPEATGS</sequence>
<evidence type="ECO:0000313" key="3">
    <source>
        <dbReference type="Proteomes" id="UP000317715"/>
    </source>
</evidence>
<name>A0A4Y3NFR3_PAEAU</name>
<evidence type="ECO:0000313" key="2">
    <source>
        <dbReference type="EMBL" id="GEB20542.1"/>
    </source>
</evidence>
<comment type="caution">
    <text evidence="2">The sequence shown here is derived from an EMBL/GenBank/DDBJ whole genome shotgun (WGS) entry which is preliminary data.</text>
</comment>
<dbReference type="GeneID" id="97300064"/>
<dbReference type="EMBL" id="BJMD01000022">
    <property type="protein sequence ID" value="GEB20542.1"/>
    <property type="molecule type" value="Genomic_DNA"/>
</dbReference>
<dbReference type="AlphaFoldDB" id="A0A4Y3NFR3"/>
<keyword evidence="3" id="KW-1185">Reference proteome</keyword>
<dbReference type="RefSeq" id="WP_141285386.1">
    <property type="nucleotide sequence ID" value="NZ_BAAAWK010000001.1"/>
</dbReference>
<feature type="compositionally biased region" description="Basic and acidic residues" evidence="1">
    <location>
        <begin position="1"/>
        <end position="12"/>
    </location>
</feature>
<gene>
    <name evidence="2" type="ORF">AAU01_32970</name>
</gene>
<organism evidence="2 3">
    <name type="scientific">Paenarthrobacter aurescens</name>
    <name type="common">Arthrobacter aurescens</name>
    <dbReference type="NCBI Taxonomy" id="43663"/>
    <lineage>
        <taxon>Bacteria</taxon>
        <taxon>Bacillati</taxon>
        <taxon>Actinomycetota</taxon>
        <taxon>Actinomycetes</taxon>
        <taxon>Micrococcales</taxon>
        <taxon>Micrococcaceae</taxon>
        <taxon>Paenarthrobacter</taxon>
    </lineage>
</organism>
<dbReference type="Proteomes" id="UP000317715">
    <property type="component" value="Unassembled WGS sequence"/>
</dbReference>
<protein>
    <submittedName>
        <fullName evidence="2">Uncharacterized protein</fullName>
    </submittedName>
</protein>
<feature type="region of interest" description="Disordered" evidence="1">
    <location>
        <begin position="1"/>
        <end position="67"/>
    </location>
</feature>